<name>A0A183CRK9_GLOPA</name>
<reference evidence="3" key="2">
    <citation type="submission" date="2016-06" db="UniProtKB">
        <authorList>
            <consortium name="WormBaseParasite"/>
        </authorList>
    </citation>
    <scope>IDENTIFICATION</scope>
</reference>
<evidence type="ECO:0000313" key="2">
    <source>
        <dbReference type="Proteomes" id="UP000050741"/>
    </source>
</evidence>
<keyword evidence="2" id="KW-1185">Reference proteome</keyword>
<dbReference type="AlphaFoldDB" id="A0A183CRK9"/>
<feature type="region of interest" description="Disordered" evidence="1">
    <location>
        <begin position="18"/>
        <end position="41"/>
    </location>
</feature>
<dbReference type="Proteomes" id="UP000050741">
    <property type="component" value="Unassembled WGS sequence"/>
</dbReference>
<evidence type="ECO:0000256" key="1">
    <source>
        <dbReference type="SAM" id="MobiDB-lite"/>
    </source>
</evidence>
<evidence type="ECO:0000313" key="3">
    <source>
        <dbReference type="WBParaSite" id="GPLIN_001551700"/>
    </source>
</evidence>
<organism evidence="2 3">
    <name type="scientific">Globodera pallida</name>
    <name type="common">Potato cyst nematode worm</name>
    <name type="synonym">Heterodera pallida</name>
    <dbReference type="NCBI Taxonomy" id="36090"/>
    <lineage>
        <taxon>Eukaryota</taxon>
        <taxon>Metazoa</taxon>
        <taxon>Ecdysozoa</taxon>
        <taxon>Nematoda</taxon>
        <taxon>Chromadorea</taxon>
        <taxon>Rhabditida</taxon>
        <taxon>Tylenchina</taxon>
        <taxon>Tylenchomorpha</taxon>
        <taxon>Tylenchoidea</taxon>
        <taxon>Heteroderidae</taxon>
        <taxon>Heteroderinae</taxon>
        <taxon>Globodera</taxon>
    </lineage>
</organism>
<accession>A0A183CRK9</accession>
<protein>
    <submittedName>
        <fullName evidence="3">Ovule protein</fullName>
    </submittedName>
</protein>
<proteinExistence type="predicted"/>
<dbReference type="WBParaSite" id="GPLIN_001551700">
    <property type="protein sequence ID" value="GPLIN_001551700"/>
    <property type="gene ID" value="GPLIN_001551700"/>
</dbReference>
<reference evidence="2" key="1">
    <citation type="submission" date="2014-05" db="EMBL/GenBank/DDBJ databases">
        <title>The genome and life-stage specific transcriptomes of Globodera pallida elucidate key aspects of plant parasitism by a cyst nematode.</title>
        <authorList>
            <person name="Cotton J.A."/>
            <person name="Lilley C.J."/>
            <person name="Jones L.M."/>
            <person name="Kikuchi T."/>
            <person name="Reid A.J."/>
            <person name="Thorpe P."/>
            <person name="Tsai I.J."/>
            <person name="Beasley H."/>
            <person name="Blok V."/>
            <person name="Cock P.J.A."/>
            <person name="Van den Akker S.E."/>
            <person name="Holroyd N."/>
            <person name="Hunt M."/>
            <person name="Mantelin S."/>
            <person name="Naghra H."/>
            <person name="Pain A."/>
            <person name="Palomares-Rius J.E."/>
            <person name="Zarowiecki M."/>
            <person name="Berriman M."/>
            <person name="Jones J.T."/>
            <person name="Urwin P.E."/>
        </authorList>
    </citation>
    <scope>NUCLEOTIDE SEQUENCE [LARGE SCALE GENOMIC DNA]</scope>
    <source>
        <strain evidence="2">Lindley</strain>
    </source>
</reference>
<sequence length="91" mass="9890">SAGQDGFGSSFAVRSIQSFEFPRRQSPPPVPRSSPHFRGHAVGVPQSSLVWLGPTLISPLPPLQNGRMRTDCGESLWTSLFRGRGCVIIDN</sequence>